<accession>A0A835CI34</accession>
<dbReference type="InterPro" id="IPR036691">
    <property type="entry name" value="Endo/exonu/phosph_ase_sf"/>
</dbReference>
<organism evidence="3 4">
    <name type="scientific">Senna tora</name>
    <dbReference type="NCBI Taxonomy" id="362788"/>
    <lineage>
        <taxon>Eukaryota</taxon>
        <taxon>Viridiplantae</taxon>
        <taxon>Streptophyta</taxon>
        <taxon>Embryophyta</taxon>
        <taxon>Tracheophyta</taxon>
        <taxon>Spermatophyta</taxon>
        <taxon>Magnoliopsida</taxon>
        <taxon>eudicotyledons</taxon>
        <taxon>Gunneridae</taxon>
        <taxon>Pentapetalae</taxon>
        <taxon>rosids</taxon>
        <taxon>fabids</taxon>
        <taxon>Fabales</taxon>
        <taxon>Fabaceae</taxon>
        <taxon>Caesalpinioideae</taxon>
        <taxon>Cassia clade</taxon>
        <taxon>Senna</taxon>
    </lineage>
</organism>
<dbReference type="InterPro" id="IPR002156">
    <property type="entry name" value="RNaseH_domain"/>
</dbReference>
<dbReference type="Proteomes" id="UP000634136">
    <property type="component" value="Unassembled WGS sequence"/>
</dbReference>
<dbReference type="Gene3D" id="3.60.10.10">
    <property type="entry name" value="Endonuclease/exonuclease/phosphatase"/>
    <property type="match status" value="1"/>
</dbReference>
<comment type="caution">
    <text evidence="3">The sequence shown here is derived from an EMBL/GenBank/DDBJ whole genome shotgun (WGS) entry which is preliminary data.</text>
</comment>
<protein>
    <submittedName>
        <fullName evidence="3">Putative ribonuclease H protein At1g65750 family</fullName>
    </submittedName>
</protein>
<dbReference type="Pfam" id="PF13456">
    <property type="entry name" value="RVT_3"/>
    <property type="match status" value="1"/>
</dbReference>
<name>A0A835CI34_9FABA</name>
<feature type="domain" description="RNase H type-1" evidence="2">
    <location>
        <begin position="273"/>
        <end position="316"/>
    </location>
</feature>
<feature type="compositionally biased region" description="Basic and acidic residues" evidence="1">
    <location>
        <begin position="18"/>
        <end position="36"/>
    </location>
</feature>
<dbReference type="AlphaFoldDB" id="A0A835CI34"/>
<feature type="compositionally biased region" description="Basic and acidic residues" evidence="1">
    <location>
        <begin position="52"/>
        <end position="62"/>
    </location>
</feature>
<dbReference type="GO" id="GO:0004523">
    <property type="term" value="F:RNA-DNA hybrid ribonuclease activity"/>
    <property type="evidence" value="ECO:0007669"/>
    <property type="project" value="InterPro"/>
</dbReference>
<reference evidence="3" key="1">
    <citation type="submission" date="2020-09" db="EMBL/GenBank/DDBJ databases">
        <title>Genome-Enabled Discovery of Anthraquinone Biosynthesis in Senna tora.</title>
        <authorList>
            <person name="Kang S.-H."/>
            <person name="Pandey R.P."/>
            <person name="Lee C.-M."/>
            <person name="Sim J.-S."/>
            <person name="Jeong J.-T."/>
            <person name="Choi B.-S."/>
            <person name="Jung M."/>
            <person name="Ginzburg D."/>
            <person name="Zhao K."/>
            <person name="Won S.Y."/>
            <person name="Oh T.-J."/>
            <person name="Yu Y."/>
            <person name="Kim N.-H."/>
            <person name="Lee O.R."/>
            <person name="Lee T.-H."/>
            <person name="Bashyal P."/>
            <person name="Kim T.-S."/>
            <person name="Lee W.-H."/>
            <person name="Kawkins C."/>
            <person name="Kim C.-K."/>
            <person name="Kim J.S."/>
            <person name="Ahn B.O."/>
            <person name="Rhee S.Y."/>
            <person name="Sohng J.K."/>
        </authorList>
    </citation>
    <scope>NUCLEOTIDE SEQUENCE</scope>
    <source>
        <tissue evidence="3">Leaf</tissue>
    </source>
</reference>
<evidence type="ECO:0000313" key="3">
    <source>
        <dbReference type="EMBL" id="KAF7842161.1"/>
    </source>
</evidence>
<dbReference type="EMBL" id="JAAIUW010000002">
    <property type="protein sequence ID" value="KAF7842161.1"/>
    <property type="molecule type" value="Genomic_DNA"/>
</dbReference>
<feature type="region of interest" description="Disordered" evidence="1">
    <location>
        <begin position="1"/>
        <end position="65"/>
    </location>
</feature>
<gene>
    <name evidence="3" type="ORF">G2W53_004459</name>
</gene>
<evidence type="ECO:0000313" key="4">
    <source>
        <dbReference type="Proteomes" id="UP000634136"/>
    </source>
</evidence>
<evidence type="ECO:0000259" key="2">
    <source>
        <dbReference type="Pfam" id="PF13456"/>
    </source>
</evidence>
<dbReference type="SUPFAM" id="SSF56219">
    <property type="entry name" value="DNase I-like"/>
    <property type="match status" value="1"/>
</dbReference>
<feature type="compositionally biased region" description="Polar residues" evidence="1">
    <location>
        <begin position="1"/>
        <end position="11"/>
    </location>
</feature>
<sequence>MSAPRSLQDSGAASPHLSFEEKDQLDRSSKKVKPNEPHASSTDLQMGEAQGDPEKDSGDDKSSNQLQLISDMKETEVGEAPFGPWMMAPRNTKRKLKVNQHLNKPNLVSNDTSSVSSSRFGVIAQLEEETPKDQTQSGRDSSALDIDNGDQVSSQDIKMQEQVPVRSKGIKFVHCLIEKQGMHNFWSTFVYANPLAQVREFCWLSLEKLAADINDPWVVLGDFNSFLHVDEKKGGAPPNLQNMESTNTKDWILMNLRTNTNNWDSRFALTCWAEVWALKKGLQIARDLNSEYLVVETDNLSVIKFVKEGVDEHHPLSPFNLRYQEYD</sequence>
<keyword evidence="4" id="KW-1185">Reference proteome</keyword>
<dbReference type="GO" id="GO:0003676">
    <property type="term" value="F:nucleic acid binding"/>
    <property type="evidence" value="ECO:0007669"/>
    <property type="project" value="InterPro"/>
</dbReference>
<dbReference type="OrthoDB" id="1436793at2759"/>
<feature type="region of interest" description="Disordered" evidence="1">
    <location>
        <begin position="126"/>
        <end position="155"/>
    </location>
</feature>
<evidence type="ECO:0000256" key="1">
    <source>
        <dbReference type="SAM" id="MobiDB-lite"/>
    </source>
</evidence>
<proteinExistence type="predicted"/>